<accession>A0A6B8MAM7</accession>
<dbReference type="PANTHER" id="PTHR42923:SF3">
    <property type="entry name" value="PROTOPORPHYRINOGEN OXIDASE"/>
    <property type="match status" value="1"/>
</dbReference>
<dbReference type="EMBL" id="CP044331">
    <property type="protein sequence ID" value="QGM99688.1"/>
    <property type="molecule type" value="Genomic_DNA"/>
</dbReference>
<dbReference type="Pfam" id="PF01593">
    <property type="entry name" value="Amino_oxidase"/>
    <property type="match status" value="1"/>
</dbReference>
<name>A0A6B8MAM7_9HYPH</name>
<dbReference type="PANTHER" id="PTHR42923">
    <property type="entry name" value="PROTOPORPHYRINOGEN OXIDASE"/>
    <property type="match status" value="1"/>
</dbReference>
<feature type="domain" description="Amine oxidase" evidence="1">
    <location>
        <begin position="66"/>
        <end position="486"/>
    </location>
</feature>
<evidence type="ECO:0000313" key="3">
    <source>
        <dbReference type="Proteomes" id="UP000422569"/>
    </source>
</evidence>
<dbReference type="KEGG" id="mpar:F7D14_12880"/>
<sequence>MLTRRQAITTLGAALTLPCAAETDDRIGPWTGDNFVPMHAIRDGLASLPLPAPERRVEVAIVGAGLAGLAVATLLRDRDLLLIEREAEPGGVAKSAKWRDVEYALGSAYFIDLREPFGPFYDLLGLTPKPAPEPENYVIAANAGGADALQGDLRRPHDELRAIIKRISESPDFPDLPVETASAGALALDDASLLDFLRREHVDPAMFAFLDAFSLSALGAPAAAVSAYAGVNFLSEMAGRIYAFPGGNAAPARAMANLIVAAGAGRIVTGASVYAIEPGDGGEARVAWFSGSDPTAAHCVAAKWVVIAAPYFFAAQILRGLDPVAKARMLGLRQGSFLVANCCFEGAYSIGAYDSWALEAAHFTDAVDAGHVLAARPKDHGVLTVYAPFRDPDLGRRRLREGNGAAFAAPLVEELRRFLPGAFAQARLAEVRLTRWGHHHMIAAPGIVRTMRALPKRIGNVLLAHSDGQGMPAVESALTEAHRAAAIIRRG</sequence>
<dbReference type="InterPro" id="IPR002937">
    <property type="entry name" value="Amino_oxidase"/>
</dbReference>
<dbReference type="InterPro" id="IPR036188">
    <property type="entry name" value="FAD/NAD-bd_sf"/>
</dbReference>
<reference evidence="2 3" key="1">
    <citation type="submission" date="2019-09" db="EMBL/GenBank/DDBJ databases">
        <title>Isolation and complete genome sequencing of Methylocystis species.</title>
        <authorList>
            <person name="Rumah B.L."/>
            <person name="Stead C.E."/>
            <person name="Stevens B.C."/>
            <person name="Minton N.P."/>
            <person name="Grosse-Honebrink A."/>
            <person name="Zhang Y."/>
        </authorList>
    </citation>
    <scope>NUCLEOTIDE SEQUENCE [LARGE SCALE GENOMIC DNA]</scope>
    <source>
        <strain evidence="2 3">BRCS2</strain>
    </source>
</reference>
<evidence type="ECO:0000313" key="2">
    <source>
        <dbReference type="EMBL" id="QGM99688.1"/>
    </source>
</evidence>
<dbReference type="AlphaFoldDB" id="A0A6B8MAM7"/>
<protein>
    <submittedName>
        <fullName evidence="2">FAD-dependent oxidoreductase</fullName>
    </submittedName>
</protein>
<gene>
    <name evidence="2" type="ORF">F7D14_12880</name>
</gene>
<dbReference type="Gene3D" id="3.50.50.60">
    <property type="entry name" value="FAD/NAD(P)-binding domain"/>
    <property type="match status" value="1"/>
</dbReference>
<keyword evidence="3" id="KW-1185">Reference proteome</keyword>
<organism evidence="2 3">
    <name type="scientific">Methylocystis parvus</name>
    <dbReference type="NCBI Taxonomy" id="134"/>
    <lineage>
        <taxon>Bacteria</taxon>
        <taxon>Pseudomonadati</taxon>
        <taxon>Pseudomonadota</taxon>
        <taxon>Alphaproteobacteria</taxon>
        <taxon>Hyphomicrobiales</taxon>
        <taxon>Methylocystaceae</taxon>
        <taxon>Methylocystis</taxon>
    </lineage>
</organism>
<dbReference type="Proteomes" id="UP000422569">
    <property type="component" value="Chromosome"/>
</dbReference>
<evidence type="ECO:0000259" key="1">
    <source>
        <dbReference type="Pfam" id="PF01593"/>
    </source>
</evidence>
<dbReference type="GO" id="GO:0016491">
    <property type="term" value="F:oxidoreductase activity"/>
    <property type="evidence" value="ECO:0007669"/>
    <property type="project" value="InterPro"/>
</dbReference>
<dbReference type="InterPro" id="IPR050464">
    <property type="entry name" value="Zeta_carotene_desat/Oxidored"/>
</dbReference>
<proteinExistence type="predicted"/>
<dbReference type="SUPFAM" id="SSF51905">
    <property type="entry name" value="FAD/NAD(P)-binding domain"/>
    <property type="match status" value="1"/>
</dbReference>